<dbReference type="SUPFAM" id="SSF52540">
    <property type="entry name" value="P-loop containing nucleoside triphosphate hydrolases"/>
    <property type="match status" value="2"/>
</dbReference>
<dbReference type="CDD" id="cd03221">
    <property type="entry name" value="ABCF_EF-3"/>
    <property type="match status" value="1"/>
</dbReference>
<feature type="domain" description="ABC transporter" evidence="3">
    <location>
        <begin position="4"/>
        <end position="213"/>
    </location>
</feature>
<dbReference type="PANTHER" id="PTHR42855:SF2">
    <property type="entry name" value="DRUG RESISTANCE ABC TRANSPORTER,ATP-BINDING PROTEIN"/>
    <property type="match status" value="1"/>
</dbReference>
<evidence type="ECO:0000256" key="1">
    <source>
        <dbReference type="ARBA" id="ARBA00022741"/>
    </source>
</evidence>
<proteinExistence type="predicted"/>
<dbReference type="InterPro" id="IPR003439">
    <property type="entry name" value="ABC_transporter-like_ATP-bd"/>
</dbReference>
<name>A0A9D2NV11_9FIRM</name>
<dbReference type="AlphaFoldDB" id="A0A9D2NV11"/>
<reference evidence="4" key="2">
    <citation type="submission" date="2021-04" db="EMBL/GenBank/DDBJ databases">
        <authorList>
            <person name="Gilroy R."/>
        </authorList>
    </citation>
    <scope>NUCLEOTIDE SEQUENCE</scope>
    <source>
        <strain evidence="4">CHK187-11901</strain>
    </source>
</reference>
<organism evidence="4 5">
    <name type="scientific">Candidatus Merdibacter merdavium</name>
    <dbReference type="NCBI Taxonomy" id="2838692"/>
    <lineage>
        <taxon>Bacteria</taxon>
        <taxon>Bacillati</taxon>
        <taxon>Bacillota</taxon>
        <taxon>Erysipelotrichia</taxon>
        <taxon>Erysipelotrichales</taxon>
        <taxon>Erysipelotrichaceae</taxon>
        <taxon>Merdibacter</taxon>
    </lineage>
</organism>
<accession>A0A9D2NV11</accession>
<feature type="domain" description="ABC transporter" evidence="3">
    <location>
        <begin position="303"/>
        <end position="497"/>
    </location>
</feature>
<reference evidence="4" key="1">
    <citation type="journal article" date="2021" name="PeerJ">
        <title>Extensive microbial diversity within the chicken gut microbiome revealed by metagenomics and culture.</title>
        <authorList>
            <person name="Gilroy R."/>
            <person name="Ravi A."/>
            <person name="Getino M."/>
            <person name="Pursley I."/>
            <person name="Horton D.L."/>
            <person name="Alikhan N.F."/>
            <person name="Baker D."/>
            <person name="Gharbi K."/>
            <person name="Hall N."/>
            <person name="Watson M."/>
            <person name="Adriaenssens E.M."/>
            <person name="Foster-Nyarko E."/>
            <person name="Jarju S."/>
            <person name="Secka A."/>
            <person name="Antonio M."/>
            <person name="Oren A."/>
            <person name="Chaudhuri R.R."/>
            <person name="La Ragione R."/>
            <person name="Hildebrand F."/>
            <person name="Pallen M.J."/>
        </authorList>
    </citation>
    <scope>NUCLEOTIDE SEQUENCE</scope>
    <source>
        <strain evidence="4">CHK187-11901</strain>
    </source>
</reference>
<evidence type="ECO:0000313" key="5">
    <source>
        <dbReference type="Proteomes" id="UP000823896"/>
    </source>
</evidence>
<comment type="caution">
    <text evidence="4">The sequence shown here is derived from an EMBL/GenBank/DDBJ whole genome shotgun (WGS) entry which is preliminary data.</text>
</comment>
<evidence type="ECO:0000313" key="4">
    <source>
        <dbReference type="EMBL" id="HJC37248.1"/>
    </source>
</evidence>
<dbReference type="PROSITE" id="PS50893">
    <property type="entry name" value="ABC_TRANSPORTER_2"/>
    <property type="match status" value="2"/>
</dbReference>
<dbReference type="Proteomes" id="UP000823896">
    <property type="component" value="Unassembled WGS sequence"/>
</dbReference>
<sequence>MSMIRAEHLTFSYGGDVPVFADVSFVIDTEWKLALVGRNGSGKTTLLKLLCGQESYAGSIDAPAHFVRFPCVIDDPRLPVKALLEAIAPAAQEWEVLRELSKLALDEEVLKRSYDTLSQGEQTKIQLAALFAQGDCFPLIDEPTNHLDADSRALVAAYLKRKRGFILVCHDRSVLDECADHVMALSEEGIEICRGSYSAWQESVRCRQSEEEVRNAQLKKDIRRLRDASRQAMVWSDRVEASKRGAADKGYVGHKSAKMMKRAKGMEARCEEAIAEKRALLRHVDKMEELKISPLRYHGDVLIRLKDAAPVYDGYTVCAPLNAVIPQGERVFINGRNGCGKSSLLRSIMGEPIVHTGSISIASGLIISYVPQDTSFLRGRCKDRAKQLGIEESLFKALLRKMGFARAEFEKDMAGYSDGQKKKVLIAGSLCQQAHLYIWDEPLNYIDIGSRMQIETLIRQHMPTMLLVEHDRAFQEAIGGTLLQLESERRRIDDERS</sequence>
<dbReference type="GO" id="GO:0005524">
    <property type="term" value="F:ATP binding"/>
    <property type="evidence" value="ECO:0007669"/>
    <property type="project" value="UniProtKB-KW"/>
</dbReference>
<dbReference type="PANTHER" id="PTHR42855">
    <property type="entry name" value="ABC TRANSPORTER ATP-BINDING SUBUNIT"/>
    <property type="match status" value="1"/>
</dbReference>
<evidence type="ECO:0000256" key="2">
    <source>
        <dbReference type="ARBA" id="ARBA00022840"/>
    </source>
</evidence>
<keyword evidence="2 4" id="KW-0067">ATP-binding</keyword>
<dbReference type="InterPro" id="IPR003593">
    <property type="entry name" value="AAA+_ATPase"/>
</dbReference>
<dbReference type="EMBL" id="DWWM01000056">
    <property type="protein sequence ID" value="HJC37248.1"/>
    <property type="molecule type" value="Genomic_DNA"/>
</dbReference>
<dbReference type="InterPro" id="IPR027417">
    <property type="entry name" value="P-loop_NTPase"/>
</dbReference>
<gene>
    <name evidence="4" type="ORF">H9702_09005</name>
</gene>
<dbReference type="GO" id="GO:0016887">
    <property type="term" value="F:ATP hydrolysis activity"/>
    <property type="evidence" value="ECO:0007669"/>
    <property type="project" value="InterPro"/>
</dbReference>
<dbReference type="Pfam" id="PF00005">
    <property type="entry name" value="ABC_tran"/>
    <property type="match status" value="2"/>
</dbReference>
<dbReference type="Gene3D" id="3.40.50.300">
    <property type="entry name" value="P-loop containing nucleotide triphosphate hydrolases"/>
    <property type="match status" value="2"/>
</dbReference>
<dbReference type="NCBIfam" id="NF000355">
    <property type="entry name" value="ribo_prot_ABC_F"/>
    <property type="match status" value="1"/>
</dbReference>
<keyword evidence="1" id="KW-0547">Nucleotide-binding</keyword>
<evidence type="ECO:0000259" key="3">
    <source>
        <dbReference type="PROSITE" id="PS50893"/>
    </source>
</evidence>
<dbReference type="SMART" id="SM00382">
    <property type="entry name" value="AAA"/>
    <property type="match status" value="2"/>
</dbReference>
<dbReference type="InterPro" id="IPR051309">
    <property type="entry name" value="ABCF_ATPase"/>
</dbReference>
<dbReference type="InterPro" id="IPR017871">
    <property type="entry name" value="ABC_transporter-like_CS"/>
</dbReference>
<protein>
    <submittedName>
        <fullName evidence="4">ATP-binding cassette domain-containing protein</fullName>
    </submittedName>
</protein>
<dbReference type="PROSITE" id="PS00211">
    <property type="entry name" value="ABC_TRANSPORTER_1"/>
    <property type="match status" value="1"/>
</dbReference>